<protein>
    <submittedName>
        <fullName evidence="1">Uncharacterized protein</fullName>
    </submittedName>
</protein>
<dbReference type="EMBL" id="JAATNW010000003">
    <property type="protein sequence ID" value="NMH59382.1"/>
    <property type="molecule type" value="Genomic_DNA"/>
</dbReference>
<comment type="caution">
    <text evidence="1">The sequence shown here is derived from an EMBL/GenBank/DDBJ whole genome shotgun (WGS) entry which is preliminary data.</text>
</comment>
<dbReference type="Proteomes" id="UP000709336">
    <property type="component" value="Unassembled WGS sequence"/>
</dbReference>
<sequence>MLRSIATFLLIIVALYYHFGNEGWKSEISVKYDASSSAHSDLKDHISSSEDIAIVKEEVCLDFKNILKNSNFNLNEELNKLDEHFFELGLDDYEVNKIVNQSGFSLFEYNEETKIFDTNFTTLTALDDDIKYDPEIENEIIQLVTEGSFEKIIEFIQANKLSNNYFIDGGSIFSILIGNFYPLTGEQLNLLIEVGITPSFNDLVKMVKSENAFEVLRLFIYSSDIEKKIGRMWYENEKYYNLTLLSAEKLNDKAFSLFLDLGVEAEPFNKNLNAFDYLSNPKNELEAVKFKNIVDNLIEANVFPYNFHSFERLRSQLEVKFISVIESKISYEKSLFPKHLNEPLKKMKSAIKQKNHEITCTTSAPTVTK</sequence>
<accession>A0ABX1R1P1</accession>
<reference evidence="1 2" key="1">
    <citation type="submission" date="2020-03" db="EMBL/GenBank/DDBJ databases">
        <title>Alteromonas ponticola sp. nov., isolated from seawater.</title>
        <authorList>
            <person name="Yoon J.-H."/>
            <person name="Kim Y.-O."/>
        </authorList>
    </citation>
    <scope>NUCLEOTIDE SEQUENCE [LARGE SCALE GENOMIC DNA]</scope>
    <source>
        <strain evidence="1 2">MYP5</strain>
    </source>
</reference>
<evidence type="ECO:0000313" key="2">
    <source>
        <dbReference type="Proteomes" id="UP000709336"/>
    </source>
</evidence>
<dbReference type="RefSeq" id="WP_169209963.1">
    <property type="nucleotide sequence ID" value="NZ_JAATNW010000003.1"/>
</dbReference>
<name>A0ABX1R1P1_9ALTE</name>
<evidence type="ECO:0000313" key="1">
    <source>
        <dbReference type="EMBL" id="NMH59382.1"/>
    </source>
</evidence>
<gene>
    <name evidence="1" type="ORF">HCJ96_05045</name>
</gene>
<proteinExistence type="predicted"/>
<organism evidence="1 2">
    <name type="scientific">Alteromonas ponticola</name>
    <dbReference type="NCBI Taxonomy" id="2720613"/>
    <lineage>
        <taxon>Bacteria</taxon>
        <taxon>Pseudomonadati</taxon>
        <taxon>Pseudomonadota</taxon>
        <taxon>Gammaproteobacteria</taxon>
        <taxon>Alteromonadales</taxon>
        <taxon>Alteromonadaceae</taxon>
        <taxon>Alteromonas/Salinimonas group</taxon>
        <taxon>Alteromonas</taxon>
    </lineage>
</organism>
<keyword evidence="2" id="KW-1185">Reference proteome</keyword>